<dbReference type="AlphaFoldDB" id="J7SAH8"/>
<accession>J7SAH8</accession>
<reference evidence="3" key="2">
    <citation type="submission" date="2012-08" db="EMBL/GenBank/DDBJ databases">
        <title>Genome sequence of Kazachstania naganishii.</title>
        <authorList>
            <person name="Gordon J.L."/>
            <person name="Armisen D."/>
            <person name="Proux-Wera E."/>
            <person name="OhEigeartaigh S.S."/>
            <person name="Byrne K.P."/>
            <person name="Wolfe K.H."/>
        </authorList>
    </citation>
    <scope>NUCLEOTIDE SEQUENCE [LARGE SCALE GENOMIC DNA]</scope>
    <source>
        <strain evidence="3">ATCC MYA-139 / BCRC 22969 / CBS 8797 / CCRC 22969 / KCTC 17520 / NBRC 10181 / NCYC 3082</strain>
    </source>
</reference>
<dbReference type="GeneID" id="34527936"/>
<dbReference type="Pfam" id="PF12351">
    <property type="entry name" value="Fig1"/>
    <property type="match status" value="1"/>
</dbReference>
<evidence type="ECO:0000313" key="2">
    <source>
        <dbReference type="EMBL" id="CCK72181.1"/>
    </source>
</evidence>
<feature type="transmembrane region" description="Helical" evidence="1">
    <location>
        <begin position="156"/>
        <end position="177"/>
    </location>
</feature>
<dbReference type="RefSeq" id="XP_022466426.1">
    <property type="nucleotide sequence ID" value="XM_022610095.1"/>
</dbReference>
<dbReference type="GO" id="GO:0000755">
    <property type="term" value="P:cytogamy"/>
    <property type="evidence" value="ECO:0007669"/>
    <property type="project" value="EnsemblFungi"/>
</dbReference>
<dbReference type="GO" id="GO:0000753">
    <property type="term" value="P:cell morphogenesis involved in conjugation with cellular fusion"/>
    <property type="evidence" value="ECO:0007669"/>
    <property type="project" value="EnsemblFungi"/>
</dbReference>
<dbReference type="OMA" id="YFGICVN"/>
<dbReference type="PIRSF" id="PIRSF007138">
    <property type="entry name" value="FIG1"/>
    <property type="match status" value="1"/>
</dbReference>
<organism evidence="2 3">
    <name type="scientific">Huiozyma naganishii (strain ATCC MYA-139 / BCRC 22969 / CBS 8797 / KCTC 17520 / NBRC 10181 / NCYC 3082 / Yp74L-3)</name>
    <name type="common">Yeast</name>
    <name type="synonym">Kazachstania naganishii</name>
    <dbReference type="NCBI Taxonomy" id="1071383"/>
    <lineage>
        <taxon>Eukaryota</taxon>
        <taxon>Fungi</taxon>
        <taxon>Dikarya</taxon>
        <taxon>Ascomycota</taxon>
        <taxon>Saccharomycotina</taxon>
        <taxon>Saccharomycetes</taxon>
        <taxon>Saccharomycetales</taxon>
        <taxon>Saccharomycetaceae</taxon>
        <taxon>Huiozyma</taxon>
    </lineage>
</organism>
<reference evidence="2 3" key="1">
    <citation type="journal article" date="2011" name="Proc. Natl. Acad. Sci. U.S.A.">
        <title>Evolutionary erosion of yeast sex chromosomes by mating-type switching accidents.</title>
        <authorList>
            <person name="Gordon J.L."/>
            <person name="Armisen D."/>
            <person name="Proux-Wera E."/>
            <person name="Oheigeartaigh S.S."/>
            <person name="Byrne K.P."/>
            <person name="Wolfe K.H."/>
        </authorList>
    </citation>
    <scope>NUCLEOTIDE SEQUENCE [LARGE SCALE GENOMIC DNA]</scope>
    <source>
        <strain evidence="3">ATCC MYA-139 / BCRC 22969 / CBS 8797 / CCRC 22969 / KCTC 17520 / NBRC 10181 / NCYC 3082</strain>
    </source>
</reference>
<sequence length="290" mass="32288">MGITFIWFLTKRIPKLLTLVFNIIVVFLTIFLLVGCYNTSMESTYLVRYEFNKDSSFYPVITNSFKGSNNTAGLESLKIISGYMGVCVKNVPSGYKISNQEVASVCYPRKNLTSVPLYSDVAVEVFNKNSAAGSTPSTLNILKLAELTSVNVIHPYILMATVILSIIQILTLVYLAIPHIPLKDVIVKFVLILSLVLDLIWGMGAIWTHIGIHASYRLVPAASMGIIKVHKGRKGAAMSWTAFVFLLLISIILWLHEWKKVREQLADAEPITNTSHKYYSSESSSFASKV</sequence>
<dbReference type="Proteomes" id="UP000006310">
    <property type="component" value="Chromosome 10"/>
</dbReference>
<evidence type="ECO:0008006" key="4">
    <source>
        <dbReference type="Google" id="ProtNLM"/>
    </source>
</evidence>
<dbReference type="eggNOG" id="ENOG502QUDU">
    <property type="taxonomic scope" value="Eukaryota"/>
</dbReference>
<dbReference type="PANTHER" id="PTHR28092">
    <property type="entry name" value="FACTOR-INDUCED GENE 1 PROTEIN"/>
    <property type="match status" value="1"/>
</dbReference>
<gene>
    <name evidence="2" type="primary">KNAG0J00990</name>
    <name evidence="2" type="ordered locus">KNAG_0J00990</name>
</gene>
<proteinExistence type="predicted"/>
<keyword evidence="1" id="KW-0812">Transmembrane</keyword>
<dbReference type="OrthoDB" id="4089394at2759"/>
<evidence type="ECO:0000256" key="1">
    <source>
        <dbReference type="SAM" id="Phobius"/>
    </source>
</evidence>
<keyword evidence="1" id="KW-1133">Transmembrane helix</keyword>
<dbReference type="STRING" id="1071383.J7SAH8"/>
<dbReference type="KEGG" id="kng:KNAG_0J00990"/>
<dbReference type="EMBL" id="HE978323">
    <property type="protein sequence ID" value="CCK72181.1"/>
    <property type="molecule type" value="Genomic_DNA"/>
</dbReference>
<dbReference type="GO" id="GO:0009277">
    <property type="term" value="C:fungal-type cell wall"/>
    <property type="evidence" value="ECO:0007669"/>
    <property type="project" value="EnsemblFungi"/>
</dbReference>
<dbReference type="GO" id="GO:0043332">
    <property type="term" value="C:mating projection tip"/>
    <property type="evidence" value="ECO:0007669"/>
    <property type="project" value="EnsemblFungi"/>
</dbReference>
<dbReference type="InterPro" id="IPR033481">
    <property type="entry name" value="Dni1/Fig1"/>
</dbReference>
<protein>
    <recommendedName>
        <fullName evidence="4">Factor-induced gene 1 protein</fullName>
    </recommendedName>
</protein>
<feature type="transmembrane region" description="Helical" evidence="1">
    <location>
        <begin position="189"/>
        <end position="216"/>
    </location>
</feature>
<dbReference type="HOGENOM" id="CLU_075335_0_0_1"/>
<dbReference type="GO" id="GO:0016020">
    <property type="term" value="C:membrane"/>
    <property type="evidence" value="ECO:0007669"/>
    <property type="project" value="InterPro"/>
</dbReference>
<dbReference type="PANTHER" id="PTHR28092:SF1">
    <property type="entry name" value="FACTOR-INDUCED GENE 1 PROTEIN"/>
    <property type="match status" value="1"/>
</dbReference>
<evidence type="ECO:0000313" key="3">
    <source>
        <dbReference type="Proteomes" id="UP000006310"/>
    </source>
</evidence>
<keyword evidence="1" id="KW-0472">Membrane</keyword>
<keyword evidence="3" id="KW-1185">Reference proteome</keyword>
<feature type="transmembrane region" description="Helical" evidence="1">
    <location>
        <begin position="236"/>
        <end position="255"/>
    </location>
</feature>
<feature type="transmembrane region" description="Helical" evidence="1">
    <location>
        <begin position="16"/>
        <end position="40"/>
    </location>
</feature>
<dbReference type="InterPro" id="IPR016509">
    <property type="entry name" value="Fig1"/>
</dbReference>
<name>J7SAH8_HUIN7</name>